<reference evidence="4" key="1">
    <citation type="submission" date="2020-05" db="EMBL/GenBank/DDBJ databases">
        <title>Mycena genomes resolve the evolution of fungal bioluminescence.</title>
        <authorList>
            <person name="Tsai I.J."/>
        </authorList>
    </citation>
    <scope>NUCLEOTIDE SEQUENCE</scope>
    <source>
        <strain evidence="4">CCC161011</strain>
    </source>
</reference>
<dbReference type="PANTHER" id="PTHR47706">
    <property type="entry name" value="NMRA-LIKE FAMILY PROTEIN"/>
    <property type="match status" value="1"/>
</dbReference>
<evidence type="ECO:0000256" key="2">
    <source>
        <dbReference type="ARBA" id="ARBA00023002"/>
    </source>
</evidence>
<dbReference type="OrthoDB" id="2826244at2759"/>
<proteinExistence type="predicted"/>
<dbReference type="Gene3D" id="3.40.50.720">
    <property type="entry name" value="NAD(P)-binding Rossmann-like Domain"/>
    <property type="match status" value="1"/>
</dbReference>
<dbReference type="InterPro" id="IPR051609">
    <property type="entry name" value="NmrA/Isoflavone_reductase-like"/>
</dbReference>
<sequence>MPSRVSIEHKTPFIRCVNYKACSSGVELSAHIHQPIMATSTRQNYIEKVAIVGAGGQMGTFITEALLKTGKHHLTAITRADSTSKIPAGVEVKKVDYEDPASLIEALRGQDALIITMSVMSPPGQSAKLIEAAAAANVPWVLPNEYGGDPTEKKMGEDAMIGPGKQADRDLIEKLGKSSWVGISCSFWYEYSLGAGPFAYGFDFENRSVTFIDDGTTKINTTTWSQTALAVARLLSLKVLPDDASDKSATLSQFRNKPAYVSSFLLSQKDMLESVLRVTGTKESDWKIEHEAHEVRFAAGVAQFKGGDRRGFGKLLYTRAFYPDGCGNYEARHGLHNDILGLPKEDLDEFTRIAVDRAARKVLVL</sequence>
<dbReference type="PANTHER" id="PTHR47706:SF7">
    <property type="entry name" value="CIPA-LIKE, PUTATIVE (AFU_ORTHOLOGUE AFUA_1G01630)-RELATED"/>
    <property type="match status" value="1"/>
</dbReference>
<dbReference type="InterPro" id="IPR008030">
    <property type="entry name" value="NmrA-like"/>
</dbReference>
<dbReference type="InterPro" id="IPR045312">
    <property type="entry name" value="PCBER-like"/>
</dbReference>
<evidence type="ECO:0000259" key="3">
    <source>
        <dbReference type="Pfam" id="PF05368"/>
    </source>
</evidence>
<gene>
    <name evidence="4" type="ORF">MVEN_01301100</name>
</gene>
<dbReference type="CDD" id="cd05259">
    <property type="entry name" value="PCBER_SDR_a"/>
    <property type="match status" value="1"/>
</dbReference>
<evidence type="ECO:0000256" key="1">
    <source>
        <dbReference type="ARBA" id="ARBA00022857"/>
    </source>
</evidence>
<organism evidence="4 5">
    <name type="scientific">Mycena venus</name>
    <dbReference type="NCBI Taxonomy" id="2733690"/>
    <lineage>
        <taxon>Eukaryota</taxon>
        <taxon>Fungi</taxon>
        <taxon>Dikarya</taxon>
        <taxon>Basidiomycota</taxon>
        <taxon>Agaricomycotina</taxon>
        <taxon>Agaricomycetes</taxon>
        <taxon>Agaricomycetidae</taxon>
        <taxon>Agaricales</taxon>
        <taxon>Marasmiineae</taxon>
        <taxon>Mycenaceae</taxon>
        <taxon>Mycena</taxon>
    </lineage>
</organism>
<dbReference type="SUPFAM" id="SSF51735">
    <property type="entry name" value="NAD(P)-binding Rossmann-fold domains"/>
    <property type="match status" value="1"/>
</dbReference>
<comment type="caution">
    <text evidence="4">The sequence shown here is derived from an EMBL/GenBank/DDBJ whole genome shotgun (WGS) entry which is preliminary data.</text>
</comment>
<dbReference type="Pfam" id="PF05368">
    <property type="entry name" value="NmrA"/>
    <property type="match status" value="1"/>
</dbReference>
<dbReference type="EMBL" id="JACAZI010000010">
    <property type="protein sequence ID" value="KAF7349996.1"/>
    <property type="molecule type" value="Genomic_DNA"/>
</dbReference>
<keyword evidence="2" id="KW-0560">Oxidoreductase</keyword>
<protein>
    <submittedName>
        <fullName evidence="4">Putative oxidoreductase CipA</fullName>
    </submittedName>
</protein>
<evidence type="ECO:0000313" key="4">
    <source>
        <dbReference type="EMBL" id="KAF7349996.1"/>
    </source>
</evidence>
<keyword evidence="1" id="KW-0521">NADP</keyword>
<dbReference type="AlphaFoldDB" id="A0A8H6Y0L3"/>
<evidence type="ECO:0000313" key="5">
    <source>
        <dbReference type="Proteomes" id="UP000620124"/>
    </source>
</evidence>
<accession>A0A8H6Y0L3</accession>
<feature type="domain" description="NmrA-like" evidence="3">
    <location>
        <begin position="48"/>
        <end position="178"/>
    </location>
</feature>
<dbReference type="InterPro" id="IPR036291">
    <property type="entry name" value="NAD(P)-bd_dom_sf"/>
</dbReference>
<keyword evidence="5" id="KW-1185">Reference proteome</keyword>
<name>A0A8H6Y0L3_9AGAR</name>
<dbReference type="Proteomes" id="UP000620124">
    <property type="component" value="Unassembled WGS sequence"/>
</dbReference>
<dbReference type="GO" id="GO:0016491">
    <property type="term" value="F:oxidoreductase activity"/>
    <property type="evidence" value="ECO:0007669"/>
    <property type="project" value="UniProtKB-KW"/>
</dbReference>